<reference evidence="2" key="2">
    <citation type="submission" date="2021-02" db="EMBL/GenBank/DDBJ databases">
        <authorList>
            <person name="Kimball J.A."/>
            <person name="Haas M.W."/>
            <person name="Macchietto M."/>
            <person name="Kono T."/>
            <person name="Duquette J."/>
            <person name="Shao M."/>
        </authorList>
    </citation>
    <scope>NUCLEOTIDE SEQUENCE</scope>
    <source>
        <tissue evidence="2">Fresh leaf tissue</tissue>
    </source>
</reference>
<reference evidence="2" key="1">
    <citation type="journal article" date="2021" name="bioRxiv">
        <title>Whole Genome Assembly and Annotation of Northern Wild Rice, Zizania palustris L., Supports a Whole Genome Duplication in the Zizania Genus.</title>
        <authorList>
            <person name="Haas M."/>
            <person name="Kono T."/>
            <person name="Macchietto M."/>
            <person name="Millas R."/>
            <person name="McGilp L."/>
            <person name="Shao M."/>
            <person name="Duquette J."/>
            <person name="Hirsch C.N."/>
            <person name="Kimball J."/>
        </authorList>
    </citation>
    <scope>NUCLEOTIDE SEQUENCE</scope>
    <source>
        <tissue evidence="2">Fresh leaf tissue</tissue>
    </source>
</reference>
<keyword evidence="1" id="KW-0812">Transmembrane</keyword>
<organism evidence="2 3">
    <name type="scientific">Zizania palustris</name>
    <name type="common">Northern wild rice</name>
    <dbReference type="NCBI Taxonomy" id="103762"/>
    <lineage>
        <taxon>Eukaryota</taxon>
        <taxon>Viridiplantae</taxon>
        <taxon>Streptophyta</taxon>
        <taxon>Embryophyta</taxon>
        <taxon>Tracheophyta</taxon>
        <taxon>Spermatophyta</taxon>
        <taxon>Magnoliopsida</taxon>
        <taxon>Liliopsida</taxon>
        <taxon>Poales</taxon>
        <taxon>Poaceae</taxon>
        <taxon>BOP clade</taxon>
        <taxon>Oryzoideae</taxon>
        <taxon>Oryzeae</taxon>
        <taxon>Zizaniinae</taxon>
        <taxon>Zizania</taxon>
    </lineage>
</organism>
<accession>A0A8J5S6M3</accession>
<gene>
    <name evidence="2" type="ORF">GUJ93_ZPchr0009g2083</name>
</gene>
<name>A0A8J5S6M3_ZIZPA</name>
<keyword evidence="3" id="KW-1185">Reference proteome</keyword>
<keyword evidence="1" id="KW-1133">Transmembrane helix</keyword>
<evidence type="ECO:0000313" key="2">
    <source>
        <dbReference type="EMBL" id="KAG8051189.1"/>
    </source>
</evidence>
<evidence type="ECO:0000313" key="3">
    <source>
        <dbReference type="Proteomes" id="UP000729402"/>
    </source>
</evidence>
<evidence type="ECO:0000256" key="1">
    <source>
        <dbReference type="SAM" id="Phobius"/>
    </source>
</evidence>
<dbReference type="EMBL" id="JAAALK010000289">
    <property type="protein sequence ID" value="KAG8051189.1"/>
    <property type="molecule type" value="Genomic_DNA"/>
</dbReference>
<feature type="transmembrane region" description="Helical" evidence="1">
    <location>
        <begin position="20"/>
        <end position="41"/>
    </location>
</feature>
<sequence length="81" mass="9589">MFNLDSFEFDLFHPKSSLRQLSFFLFCIYISLQRLICCILLPGKTFKSDTDWILQLVSQQILIRRFINHHLQNPAQVSEAN</sequence>
<protein>
    <submittedName>
        <fullName evidence="2">Uncharacterized protein</fullName>
    </submittedName>
</protein>
<keyword evidence="1" id="KW-0472">Membrane</keyword>
<proteinExistence type="predicted"/>
<dbReference type="Proteomes" id="UP000729402">
    <property type="component" value="Unassembled WGS sequence"/>
</dbReference>
<dbReference type="AlphaFoldDB" id="A0A8J5S6M3"/>
<comment type="caution">
    <text evidence="2">The sequence shown here is derived from an EMBL/GenBank/DDBJ whole genome shotgun (WGS) entry which is preliminary data.</text>
</comment>